<evidence type="ECO:0000313" key="1">
    <source>
        <dbReference type="EMBL" id="CAH3949944.1"/>
    </source>
</evidence>
<dbReference type="AlphaFoldDB" id="A0A9P0X1Y8"/>
<dbReference type="Proteomes" id="UP001152562">
    <property type="component" value="Unassembled WGS sequence"/>
</dbReference>
<accession>A0A9P0X1Y8</accession>
<sequence>MTKINEANVNMMEQNSVNEICFTDLKKKDKIEKSKNDLKTHTISIEVIDKVSIDKTIRLELRNPDNVCTVKKIKINDKSDDNLSKFNDSLIENCDTNGVEDFEYLNGDGNVSSILDHF</sequence>
<dbReference type="EMBL" id="CALOZG010000002">
    <property type="protein sequence ID" value="CAH3949944.1"/>
    <property type="molecule type" value="Genomic_DNA"/>
</dbReference>
<protein>
    <submittedName>
        <fullName evidence="1">Uncharacterized protein</fullName>
    </submittedName>
</protein>
<keyword evidence="2" id="KW-1185">Reference proteome</keyword>
<organism evidence="1 2">
    <name type="scientific">Pieris brassicae</name>
    <name type="common">White butterfly</name>
    <name type="synonym">Large white butterfly</name>
    <dbReference type="NCBI Taxonomy" id="7116"/>
    <lineage>
        <taxon>Eukaryota</taxon>
        <taxon>Metazoa</taxon>
        <taxon>Ecdysozoa</taxon>
        <taxon>Arthropoda</taxon>
        <taxon>Hexapoda</taxon>
        <taxon>Insecta</taxon>
        <taxon>Pterygota</taxon>
        <taxon>Neoptera</taxon>
        <taxon>Endopterygota</taxon>
        <taxon>Lepidoptera</taxon>
        <taxon>Glossata</taxon>
        <taxon>Ditrysia</taxon>
        <taxon>Papilionoidea</taxon>
        <taxon>Pieridae</taxon>
        <taxon>Pierinae</taxon>
        <taxon>Pieris</taxon>
    </lineage>
</organism>
<reference evidence="1" key="1">
    <citation type="submission" date="2022-05" db="EMBL/GenBank/DDBJ databases">
        <authorList>
            <person name="Okamura Y."/>
        </authorList>
    </citation>
    <scope>NUCLEOTIDE SEQUENCE</scope>
</reference>
<evidence type="ECO:0000313" key="2">
    <source>
        <dbReference type="Proteomes" id="UP001152562"/>
    </source>
</evidence>
<gene>
    <name evidence="1" type="ORF">PIBRA_LOCUS1443</name>
</gene>
<comment type="caution">
    <text evidence="1">The sequence shown here is derived from an EMBL/GenBank/DDBJ whole genome shotgun (WGS) entry which is preliminary data.</text>
</comment>
<name>A0A9P0X1Y8_PIEBR</name>
<proteinExistence type="predicted"/>